<dbReference type="Pfam" id="PF02826">
    <property type="entry name" value="2-Hacid_dh_C"/>
    <property type="match status" value="1"/>
</dbReference>
<dbReference type="InterPro" id="IPR006139">
    <property type="entry name" value="D-isomer_2_OHA_DH_cat_dom"/>
</dbReference>
<name>A0ABU4HIA2_9ACTN</name>
<keyword evidence="8" id="KW-1185">Reference proteome</keyword>
<dbReference type="PANTHER" id="PTHR42789:SF1">
    <property type="entry name" value="D-ISOMER SPECIFIC 2-HYDROXYACID DEHYDROGENASE FAMILY PROTEIN (AFU_ORTHOLOGUE AFUA_6G10090)"/>
    <property type="match status" value="1"/>
</dbReference>
<dbReference type="Proteomes" id="UP001284601">
    <property type="component" value="Unassembled WGS sequence"/>
</dbReference>
<evidence type="ECO:0000256" key="3">
    <source>
        <dbReference type="ARBA" id="ARBA00023027"/>
    </source>
</evidence>
<dbReference type="Gene3D" id="3.40.50.720">
    <property type="entry name" value="NAD(P)-binding Rossmann-like Domain"/>
    <property type="match status" value="2"/>
</dbReference>
<dbReference type="PROSITE" id="PS00671">
    <property type="entry name" value="D_2_HYDROXYACID_DH_3"/>
    <property type="match status" value="1"/>
</dbReference>
<evidence type="ECO:0000256" key="4">
    <source>
        <dbReference type="RuleBase" id="RU003719"/>
    </source>
</evidence>
<accession>A0ABU4HIA2</accession>
<reference evidence="8" key="1">
    <citation type="submission" date="2023-07" db="EMBL/GenBank/DDBJ databases">
        <title>Conexibacter stalactiti sp. nov., isolated from stalactites in a lava cave and emended description of the genus Conexibacter.</title>
        <authorList>
            <person name="Lee S.D."/>
        </authorList>
    </citation>
    <scope>NUCLEOTIDE SEQUENCE [LARGE SCALE GENOMIC DNA]</scope>
    <source>
        <strain evidence="8">KCTC 39840</strain>
    </source>
</reference>
<keyword evidence="2 4" id="KW-0560">Oxidoreductase</keyword>
<dbReference type="RefSeq" id="WP_318595309.1">
    <property type="nucleotide sequence ID" value="NZ_JAWSTH010000002.1"/>
</dbReference>
<evidence type="ECO:0000259" key="6">
    <source>
        <dbReference type="Pfam" id="PF02826"/>
    </source>
</evidence>
<proteinExistence type="inferred from homology"/>
<protein>
    <submittedName>
        <fullName evidence="7">NAD(P)-dependent oxidoreductase</fullName>
    </submittedName>
</protein>
<feature type="domain" description="D-isomer specific 2-hydroxyacid dehydrogenase NAD-binding" evidence="6">
    <location>
        <begin position="120"/>
        <end position="303"/>
    </location>
</feature>
<dbReference type="Pfam" id="PF00389">
    <property type="entry name" value="2-Hacid_dh"/>
    <property type="match status" value="1"/>
</dbReference>
<reference evidence="7 8" key="2">
    <citation type="submission" date="2023-10" db="EMBL/GenBank/DDBJ databases">
        <authorList>
            <person name="Han X.F."/>
        </authorList>
    </citation>
    <scope>NUCLEOTIDE SEQUENCE [LARGE SCALE GENOMIC DNA]</scope>
    <source>
        <strain evidence="7 8">KCTC 39840</strain>
    </source>
</reference>
<dbReference type="PROSITE" id="PS00670">
    <property type="entry name" value="D_2_HYDROXYACID_DH_2"/>
    <property type="match status" value="1"/>
</dbReference>
<dbReference type="PANTHER" id="PTHR42789">
    <property type="entry name" value="D-ISOMER SPECIFIC 2-HYDROXYACID DEHYDROGENASE FAMILY PROTEIN (AFU_ORTHOLOGUE AFUA_6G10090)"/>
    <property type="match status" value="1"/>
</dbReference>
<evidence type="ECO:0000313" key="7">
    <source>
        <dbReference type="EMBL" id="MDW5593046.1"/>
    </source>
</evidence>
<dbReference type="SUPFAM" id="SSF52283">
    <property type="entry name" value="Formate/glycerate dehydrogenase catalytic domain-like"/>
    <property type="match status" value="1"/>
</dbReference>
<dbReference type="SUPFAM" id="SSF51735">
    <property type="entry name" value="NAD(P)-binding Rossmann-fold domains"/>
    <property type="match status" value="1"/>
</dbReference>
<dbReference type="InterPro" id="IPR006140">
    <property type="entry name" value="D-isomer_DH_NAD-bd"/>
</dbReference>
<comment type="similarity">
    <text evidence="1 4">Belongs to the D-isomer specific 2-hydroxyacid dehydrogenase family.</text>
</comment>
<evidence type="ECO:0000256" key="2">
    <source>
        <dbReference type="ARBA" id="ARBA00023002"/>
    </source>
</evidence>
<evidence type="ECO:0000259" key="5">
    <source>
        <dbReference type="Pfam" id="PF00389"/>
    </source>
</evidence>
<sequence length="353" mass="37956">MSTKVFVIQPTIQPEAARVFAGHVELVEPLRGTDNDGKYTPDALGMITAALHETLPEIHGIFGYGQVTADMFERAPQLRCVMTPSSGAETIDLEAATAHAVPVINAAGAAYVPVAEHVIGLALSLLKLIALPDREVHATGHQRSNADLMRAGLVPSVMWRKTIGIVGYGFIGRSLAQKCLRGFDMDVIAYDPFFDPVEADMHGVRLVDNLDELLATSDIVSVNSPHTPETERLIDARALGLMKKSALLINCARGPIVDTQALADALRDGVIAGAGLDVTEPEPLPDSHPLLSMDNVVLTPHIGGVAKEFLPRMAEQTAREGLAVLNGRFAHHIVNKAVWPAYLERMRERGLAA</sequence>
<gene>
    <name evidence="7" type="ORF">R7226_01765</name>
</gene>
<dbReference type="InterPro" id="IPR050857">
    <property type="entry name" value="D-2-hydroxyacid_DH"/>
</dbReference>
<dbReference type="EMBL" id="JAWSTH010000002">
    <property type="protein sequence ID" value="MDW5593046.1"/>
    <property type="molecule type" value="Genomic_DNA"/>
</dbReference>
<evidence type="ECO:0000313" key="8">
    <source>
        <dbReference type="Proteomes" id="UP001284601"/>
    </source>
</evidence>
<evidence type="ECO:0000256" key="1">
    <source>
        <dbReference type="ARBA" id="ARBA00005854"/>
    </source>
</evidence>
<organism evidence="7 8">
    <name type="scientific">Conexibacter stalactiti</name>
    <dbReference type="NCBI Taxonomy" id="1940611"/>
    <lineage>
        <taxon>Bacteria</taxon>
        <taxon>Bacillati</taxon>
        <taxon>Actinomycetota</taxon>
        <taxon>Thermoleophilia</taxon>
        <taxon>Solirubrobacterales</taxon>
        <taxon>Conexibacteraceae</taxon>
        <taxon>Conexibacter</taxon>
    </lineage>
</organism>
<comment type="caution">
    <text evidence="7">The sequence shown here is derived from an EMBL/GenBank/DDBJ whole genome shotgun (WGS) entry which is preliminary data.</text>
</comment>
<dbReference type="InterPro" id="IPR029753">
    <property type="entry name" value="D-isomer_DH_CS"/>
</dbReference>
<feature type="domain" description="D-isomer specific 2-hydroxyacid dehydrogenase catalytic" evidence="5">
    <location>
        <begin position="45"/>
        <end position="335"/>
    </location>
</feature>
<dbReference type="InterPro" id="IPR036291">
    <property type="entry name" value="NAD(P)-bd_dom_sf"/>
</dbReference>
<keyword evidence="3" id="KW-0520">NAD</keyword>